<feature type="binding site" evidence="7">
    <location>
        <position position="260"/>
    </location>
    <ligand>
        <name>a divalent metal cation</name>
        <dbReference type="ChEBI" id="CHEBI:60240"/>
    </ligand>
</feature>
<dbReference type="Pfam" id="PF00390">
    <property type="entry name" value="malic"/>
    <property type="match status" value="1"/>
</dbReference>
<dbReference type="PRINTS" id="PR00072">
    <property type="entry name" value="MALOXRDTASE"/>
</dbReference>
<dbReference type="InterPro" id="IPR036291">
    <property type="entry name" value="NAD(P)-bd_dom_sf"/>
</dbReference>
<feature type="binding site" evidence="7">
    <location>
        <position position="284"/>
    </location>
    <ligand>
        <name>a divalent metal cation</name>
        <dbReference type="ChEBI" id="CHEBI:60240"/>
    </ligand>
</feature>
<evidence type="ECO:0000256" key="3">
    <source>
        <dbReference type="ARBA" id="ARBA00022723"/>
    </source>
</evidence>
<dbReference type="FunFam" id="3.40.50.720:FF:000182">
    <property type="entry name" value="NAD-dependent malic enzyme"/>
    <property type="match status" value="1"/>
</dbReference>
<dbReference type="SMART" id="SM01274">
    <property type="entry name" value="malic"/>
    <property type="match status" value="1"/>
</dbReference>
<dbReference type="SMART" id="SM00919">
    <property type="entry name" value="Malic_M"/>
    <property type="match status" value="1"/>
</dbReference>
<evidence type="ECO:0000256" key="1">
    <source>
        <dbReference type="ARBA" id="ARBA00001936"/>
    </source>
</evidence>
<dbReference type="GO" id="GO:0051287">
    <property type="term" value="F:NAD binding"/>
    <property type="evidence" value="ECO:0007669"/>
    <property type="project" value="InterPro"/>
</dbReference>
<comment type="cofactor">
    <cofactor evidence="1">
        <name>Mn(2+)</name>
        <dbReference type="ChEBI" id="CHEBI:29035"/>
    </cofactor>
</comment>
<evidence type="ECO:0000256" key="5">
    <source>
        <dbReference type="PIRSR" id="PIRSR000106-1"/>
    </source>
</evidence>
<feature type="binding site" evidence="6">
    <location>
        <position position="171"/>
    </location>
    <ligand>
        <name>(S)-malate</name>
        <dbReference type="ChEBI" id="CHEBI:15589"/>
    </ligand>
</feature>
<sequence>MLRATKILRNTVGKRNITYNIMDKIHVIQLGTAVPATTRKKIHVNGLMPVGVDTIKMQEDRALSELERRGSSMDKYMFLSWVRNNNPNLFYRLVINNLALIAPIIYTPTIGEVCLQYSNVYPFLSPCDRVNGLYISIDEVDKMDEIVRNYKEHSEPSSQDPKICVITDGSRILGLGDLGVNGMGIPVGKLQLYVAGAGLNPKECLPIIVDFGTNNQAYLNDSRYLGLRRARPDDDLFYSAMEKVITGLKKGFPDMFIQFEDFSTDHAFGLLRKWREKVMCFNDDIQGTGAVIMAGFINAIAQSGLPAKEHRLLFVGAGSAAIGVADTLRRCIMTDYDISEDDAKKMFWLTDTKGLVTANRGDKLAAQKVYYARHDNGNTQCKTLAEVVKYVKPTVLIGLSTVKGEFSREILESVNNINKENRPIVFPLSNPETKAECTFAEAMQYTNNRVIFASGTAFPPYTVPGTNKTIVPGQGNNMYIFPSIGLGSVLAKPRMVTDTAIYALSKALANSLNEQEKADGNLYPSIDRLRKVALSLTAAIIHQFVVEGLAQDEKWIALVKDNTDPKYLDPNRKPDGYFCDALREEVNRCSWSPTAEVETFVSNL</sequence>
<dbReference type="InterPro" id="IPR001891">
    <property type="entry name" value="Malic_OxRdtase"/>
</dbReference>
<dbReference type="Gene3D" id="3.40.50.720">
    <property type="entry name" value="NAD(P)-binding Rossmann-like Domain"/>
    <property type="match status" value="1"/>
</dbReference>
<dbReference type="InterPro" id="IPR015884">
    <property type="entry name" value="Malic_enzyme_CS"/>
</dbReference>
<dbReference type="Proteomes" id="UP000188320">
    <property type="component" value="Unassembled WGS sequence"/>
</dbReference>
<feature type="binding site" evidence="7">
    <location>
        <position position="261"/>
    </location>
    <ligand>
        <name>a divalent metal cation</name>
        <dbReference type="ChEBI" id="CHEBI:60240"/>
    </ligand>
</feature>
<dbReference type="Gene3D" id="3.40.50.10380">
    <property type="entry name" value="Malic enzyme, N-terminal domain"/>
    <property type="match status" value="1"/>
</dbReference>
<evidence type="ECO:0000259" key="10">
    <source>
        <dbReference type="SMART" id="SM01274"/>
    </source>
</evidence>
<dbReference type="GO" id="GO:0004471">
    <property type="term" value="F:malate dehydrogenase (decarboxylating) (NAD+) activity"/>
    <property type="evidence" value="ECO:0007669"/>
    <property type="project" value="TreeGrafter"/>
</dbReference>
<keyword evidence="4 8" id="KW-0560">Oxidoreductase</keyword>
<dbReference type="EMBL" id="LSSK01000089">
    <property type="protein sequence ID" value="OMH85389.1"/>
    <property type="molecule type" value="Genomic_DNA"/>
</dbReference>
<dbReference type="Pfam" id="PF03949">
    <property type="entry name" value="Malic_M"/>
    <property type="match status" value="1"/>
</dbReference>
<dbReference type="SUPFAM" id="SSF53223">
    <property type="entry name" value="Aminoacid dehydrogenase-like, N-terminal domain"/>
    <property type="match status" value="1"/>
</dbReference>
<feature type="active site" description="Proton donor" evidence="5">
    <location>
        <position position="106"/>
    </location>
</feature>
<comment type="cofactor">
    <cofactor evidence="7">
        <name>Mg(2+)</name>
        <dbReference type="ChEBI" id="CHEBI:18420"/>
    </cofactor>
    <cofactor evidence="7">
        <name>Mn(2+)</name>
        <dbReference type="ChEBI" id="CHEBI:29035"/>
    </cofactor>
    <text evidence="7">Divalent metal cations. Prefers magnesium or manganese.</text>
</comment>
<evidence type="ECO:0000256" key="2">
    <source>
        <dbReference type="ARBA" id="ARBA00008785"/>
    </source>
</evidence>
<evidence type="ECO:0000256" key="6">
    <source>
        <dbReference type="PIRSR" id="PIRSR000106-2"/>
    </source>
</evidence>
<dbReference type="OrthoDB" id="5365701at2759"/>
<evidence type="ECO:0000256" key="7">
    <source>
        <dbReference type="PIRSR" id="PIRSR000106-3"/>
    </source>
</evidence>
<dbReference type="InterPro" id="IPR012301">
    <property type="entry name" value="Malic_N_dom"/>
</dbReference>
<dbReference type="GO" id="GO:0005739">
    <property type="term" value="C:mitochondrion"/>
    <property type="evidence" value="ECO:0007669"/>
    <property type="project" value="TreeGrafter"/>
</dbReference>
<dbReference type="PROSITE" id="PS00331">
    <property type="entry name" value="MALIC_ENZYMES"/>
    <property type="match status" value="1"/>
</dbReference>
<dbReference type="AlphaFoldDB" id="A0A1R1PWS5"/>
<evidence type="ECO:0000313" key="12">
    <source>
        <dbReference type="Proteomes" id="UP000188320"/>
    </source>
</evidence>
<comment type="caution">
    <text evidence="11">The sequence shown here is derived from an EMBL/GenBank/DDBJ whole genome shotgun (WGS) entry which is preliminary data.</text>
</comment>
<feature type="domain" description="Malic enzyme NAD-binding" evidence="9">
    <location>
        <begin position="285"/>
        <end position="545"/>
    </location>
</feature>
<dbReference type="SUPFAM" id="SSF51735">
    <property type="entry name" value="NAD(P)-binding Rossmann-fold domains"/>
    <property type="match status" value="1"/>
</dbReference>
<dbReference type="NCBIfam" id="NF010052">
    <property type="entry name" value="PRK13529.1"/>
    <property type="match status" value="1"/>
</dbReference>
<evidence type="ECO:0000256" key="4">
    <source>
        <dbReference type="ARBA" id="ARBA00023002"/>
    </source>
</evidence>
<feature type="binding site" evidence="6">
    <location>
        <position position="430"/>
    </location>
    <ligand>
        <name>(S)-malate</name>
        <dbReference type="ChEBI" id="CHEBI:15589"/>
    </ligand>
</feature>
<proteinExistence type="inferred from homology"/>
<dbReference type="PIRSF" id="PIRSF000106">
    <property type="entry name" value="ME"/>
    <property type="match status" value="1"/>
</dbReference>
<name>A0A1R1PWS5_ZANCU</name>
<feature type="domain" description="Malic enzyme N-terminal" evidence="10">
    <location>
        <begin position="83"/>
        <end position="275"/>
    </location>
</feature>
<dbReference type="PANTHER" id="PTHR23406">
    <property type="entry name" value="MALIC ENZYME-RELATED"/>
    <property type="match status" value="1"/>
</dbReference>
<dbReference type="InterPro" id="IPR046346">
    <property type="entry name" value="Aminoacid_DH-like_N_sf"/>
</dbReference>
<dbReference type="GO" id="GO:0046872">
    <property type="term" value="F:metal ion binding"/>
    <property type="evidence" value="ECO:0007669"/>
    <property type="project" value="UniProtKB-KW"/>
</dbReference>
<evidence type="ECO:0000313" key="11">
    <source>
        <dbReference type="EMBL" id="OMH85389.1"/>
    </source>
</evidence>
<dbReference type="InterPro" id="IPR037062">
    <property type="entry name" value="Malic_N_dom_sf"/>
</dbReference>
<protein>
    <recommendedName>
        <fullName evidence="8">Malic enzyme</fullName>
    </recommendedName>
</protein>
<evidence type="ECO:0000256" key="8">
    <source>
        <dbReference type="RuleBase" id="RU003426"/>
    </source>
</evidence>
<evidence type="ECO:0000259" key="9">
    <source>
        <dbReference type="SMART" id="SM00919"/>
    </source>
</evidence>
<keyword evidence="3 7" id="KW-0479">Metal-binding</keyword>
<dbReference type="GO" id="GO:0006108">
    <property type="term" value="P:malate metabolic process"/>
    <property type="evidence" value="ECO:0007669"/>
    <property type="project" value="TreeGrafter"/>
</dbReference>
<organism evidence="11 12">
    <name type="scientific">Zancudomyces culisetae</name>
    <name type="common">Gut fungus</name>
    <name type="synonym">Smittium culisetae</name>
    <dbReference type="NCBI Taxonomy" id="1213189"/>
    <lineage>
        <taxon>Eukaryota</taxon>
        <taxon>Fungi</taxon>
        <taxon>Fungi incertae sedis</taxon>
        <taxon>Zoopagomycota</taxon>
        <taxon>Kickxellomycotina</taxon>
        <taxon>Harpellomycetes</taxon>
        <taxon>Harpellales</taxon>
        <taxon>Legeriomycetaceae</taxon>
        <taxon>Zancudomyces</taxon>
    </lineage>
</organism>
<keyword evidence="12" id="KW-1185">Reference proteome</keyword>
<dbReference type="InterPro" id="IPR012302">
    <property type="entry name" value="Malic_NAD-bd"/>
</dbReference>
<comment type="similarity">
    <text evidence="2 8">Belongs to the malic enzymes family.</text>
</comment>
<accession>A0A1R1PWS5</accession>
<dbReference type="PANTHER" id="PTHR23406:SF32">
    <property type="entry name" value="NADP-DEPENDENT MALIC ENZYME"/>
    <property type="match status" value="1"/>
</dbReference>
<reference evidence="12" key="1">
    <citation type="submission" date="2017-01" db="EMBL/GenBank/DDBJ databases">
        <authorList>
            <person name="Wang Y."/>
            <person name="White M."/>
            <person name="Kvist S."/>
            <person name="Moncalvo J.-M."/>
        </authorList>
    </citation>
    <scope>NUCLEOTIDE SEQUENCE [LARGE SCALE GENOMIC DNA]</scope>
    <source>
        <strain evidence="12">COL-18-3</strain>
    </source>
</reference>
<gene>
    <name evidence="11" type="ORF">AX774_g1071</name>
</gene>
<feature type="active site" description="Proton acceptor" evidence="5">
    <location>
        <position position="189"/>
    </location>
</feature>
<feature type="binding site" evidence="6">
    <location>
        <position position="476"/>
    </location>
    <ligand>
        <name>(S)-malate</name>
        <dbReference type="ChEBI" id="CHEBI:15589"/>
    </ligand>
</feature>